<gene>
    <name evidence="1" type="ORF">DBRI00130_LOCUS3222</name>
</gene>
<reference evidence="1" key="1">
    <citation type="submission" date="2021-01" db="EMBL/GenBank/DDBJ databases">
        <authorList>
            <person name="Corre E."/>
            <person name="Pelletier E."/>
            <person name="Niang G."/>
            <person name="Scheremetjew M."/>
            <person name="Finn R."/>
            <person name="Kale V."/>
            <person name="Holt S."/>
            <person name="Cochrane G."/>
            <person name="Meng A."/>
            <person name="Brown T."/>
            <person name="Cohen L."/>
        </authorList>
    </citation>
    <scope>NUCLEOTIDE SEQUENCE</scope>
    <source>
        <strain evidence="1">GSO104</strain>
    </source>
</reference>
<dbReference type="AlphaFoldDB" id="A0A7S4QKK3"/>
<evidence type="ECO:0000313" key="1">
    <source>
        <dbReference type="EMBL" id="CAE4584471.1"/>
    </source>
</evidence>
<protein>
    <submittedName>
        <fullName evidence="1">Uncharacterized protein</fullName>
    </submittedName>
</protein>
<sequence length="391" mass="44990">MQVPIMMRNIHSSKVFIFTTIIGFVLITQQSIIHLIQTSESNVTVDNTSFSTRDSINNDTKLHNKVETYAPAPVEVAIMQNLIEWGWDKAERSVKGCSIWLDDKAEIYDSLHAFRAELKDYYEKVDSYINSVKNIMEVVREGITVVEQENLCKSLRIHPEGLNAVFPSKQLSKSSRTGYMEPLTTPMRHPDFCNNRKALMDMKYMVHDYEAMCLSLKSTSRIVLIDMGASLSFHRRDVVPIVHLLNEYKKFGFVFDHIYGFEITQQDPNEVYNDLLPEEFMSSYHWINVGVNATHGGKLNPLDSILRSFNEDDLVVVKLDVDTTSVEVPLAKQLLNDDSLNKLVDQFYFEHHVFMNEIAPWWGTSMEGSLKDTFDLFSALREKAVATHFWP</sequence>
<organism evidence="1">
    <name type="scientific">Ditylum brightwellii</name>
    <dbReference type="NCBI Taxonomy" id="49249"/>
    <lineage>
        <taxon>Eukaryota</taxon>
        <taxon>Sar</taxon>
        <taxon>Stramenopiles</taxon>
        <taxon>Ochrophyta</taxon>
        <taxon>Bacillariophyta</taxon>
        <taxon>Mediophyceae</taxon>
        <taxon>Lithodesmiophycidae</taxon>
        <taxon>Lithodesmiales</taxon>
        <taxon>Lithodesmiaceae</taxon>
        <taxon>Ditylum</taxon>
    </lineage>
</organism>
<proteinExistence type="predicted"/>
<name>A0A7S4QKK3_9STRA</name>
<accession>A0A7S4QKK3</accession>
<dbReference type="EMBL" id="HBNS01003965">
    <property type="protein sequence ID" value="CAE4584471.1"/>
    <property type="molecule type" value="Transcribed_RNA"/>
</dbReference>